<keyword evidence="9" id="KW-1185">Reference proteome</keyword>
<dbReference type="InterPro" id="IPR003822">
    <property type="entry name" value="PAH"/>
</dbReference>
<feature type="domain" description="Histone deacetylase interacting" evidence="7">
    <location>
        <begin position="673"/>
        <end position="773"/>
    </location>
</feature>
<comment type="subcellular location">
    <subcellularLocation>
        <location evidence="1 5">Nucleus</location>
    </subcellularLocation>
</comment>
<feature type="compositionally biased region" description="Polar residues" evidence="6">
    <location>
        <begin position="142"/>
        <end position="156"/>
    </location>
</feature>
<dbReference type="InterPro" id="IPR039774">
    <property type="entry name" value="Sin3-like"/>
</dbReference>
<proteinExistence type="predicted"/>
<dbReference type="Proteomes" id="UP000530660">
    <property type="component" value="Unassembled WGS sequence"/>
</dbReference>
<evidence type="ECO:0000256" key="3">
    <source>
        <dbReference type="ARBA" id="ARBA00022737"/>
    </source>
</evidence>
<gene>
    <name evidence="8" type="primary">SIN3B</name>
    <name evidence="8" type="ORF">F1559_001701</name>
</gene>
<dbReference type="InterPro" id="IPR036600">
    <property type="entry name" value="PAH_sf"/>
</dbReference>
<feature type="compositionally biased region" description="Basic and acidic residues" evidence="6">
    <location>
        <begin position="9"/>
        <end position="23"/>
    </location>
</feature>
<dbReference type="EMBL" id="VWRR01000002">
    <property type="protein sequence ID" value="KAF6004791.1"/>
    <property type="molecule type" value="Genomic_DNA"/>
</dbReference>
<dbReference type="Gene3D" id="1.20.1160.11">
    <property type="entry name" value="Paired amphipathic helix"/>
    <property type="match status" value="3"/>
</dbReference>
<dbReference type="OrthoDB" id="10265969at2759"/>
<dbReference type="Pfam" id="PF16879">
    <property type="entry name" value="Sin3a_C"/>
    <property type="match status" value="1"/>
</dbReference>
<keyword evidence="3" id="KW-0677">Repeat</keyword>
<dbReference type="Pfam" id="PF02671">
    <property type="entry name" value="PAH"/>
    <property type="match status" value="3"/>
</dbReference>
<dbReference type="FunFam" id="1.20.1160.11:FF:000003">
    <property type="entry name" value="Paired amphipathic helix SIN3-like protein"/>
    <property type="match status" value="1"/>
</dbReference>
<dbReference type="SMART" id="SM00761">
    <property type="entry name" value="HDAC_interact"/>
    <property type="match status" value="1"/>
</dbReference>
<protein>
    <submittedName>
        <fullName evidence="8">Paired AMPhipathic helix protein</fullName>
    </submittedName>
</protein>
<dbReference type="PANTHER" id="PTHR12346:SF0">
    <property type="entry name" value="SIN3A, ISOFORM G"/>
    <property type="match status" value="1"/>
</dbReference>
<dbReference type="InterPro" id="IPR013194">
    <property type="entry name" value="HDAC_interact_dom"/>
</dbReference>
<evidence type="ECO:0000259" key="7">
    <source>
        <dbReference type="SMART" id="SM00761"/>
    </source>
</evidence>
<dbReference type="FunFam" id="1.20.1160.11:FF:000001">
    <property type="entry name" value="Paired amphipathic helix protein Sin3"/>
    <property type="match status" value="1"/>
</dbReference>
<dbReference type="Pfam" id="PF08295">
    <property type="entry name" value="Sin3_corepress"/>
    <property type="match status" value="1"/>
</dbReference>
<dbReference type="InterPro" id="IPR031693">
    <property type="entry name" value="Sin3_C"/>
</dbReference>
<evidence type="ECO:0000256" key="6">
    <source>
        <dbReference type="SAM" id="MobiDB-lite"/>
    </source>
</evidence>
<feature type="region of interest" description="Disordered" evidence="6">
    <location>
        <begin position="480"/>
        <end position="502"/>
    </location>
</feature>
<dbReference type="PROSITE" id="PS51477">
    <property type="entry name" value="PAH"/>
    <property type="match status" value="2"/>
</dbReference>
<evidence type="ECO:0000256" key="5">
    <source>
        <dbReference type="PROSITE-ProRule" id="PRU00810"/>
    </source>
</evidence>
<dbReference type="GO" id="GO:0003714">
    <property type="term" value="F:transcription corepressor activity"/>
    <property type="evidence" value="ECO:0007669"/>
    <property type="project" value="InterPro"/>
</dbReference>
<feature type="region of interest" description="Disordered" evidence="6">
    <location>
        <begin position="1"/>
        <end position="198"/>
    </location>
</feature>
<evidence type="ECO:0000313" key="9">
    <source>
        <dbReference type="Proteomes" id="UP000530660"/>
    </source>
</evidence>
<organism evidence="8 9">
    <name type="scientific">Cyanidiococcus yangmingshanensis</name>
    <dbReference type="NCBI Taxonomy" id="2690220"/>
    <lineage>
        <taxon>Eukaryota</taxon>
        <taxon>Rhodophyta</taxon>
        <taxon>Bangiophyceae</taxon>
        <taxon>Cyanidiales</taxon>
        <taxon>Cyanidiaceae</taxon>
        <taxon>Cyanidiococcus</taxon>
    </lineage>
</organism>
<evidence type="ECO:0000256" key="2">
    <source>
        <dbReference type="ARBA" id="ARBA00022491"/>
    </source>
</evidence>
<dbReference type="GO" id="GO:0000785">
    <property type="term" value="C:chromatin"/>
    <property type="evidence" value="ECO:0007669"/>
    <property type="project" value="TreeGrafter"/>
</dbReference>
<accession>A0A7J7IR08</accession>
<feature type="compositionally biased region" description="Polar residues" evidence="6">
    <location>
        <begin position="98"/>
        <end position="107"/>
    </location>
</feature>
<evidence type="ECO:0000256" key="4">
    <source>
        <dbReference type="ARBA" id="ARBA00023242"/>
    </source>
</evidence>
<dbReference type="PANTHER" id="PTHR12346">
    <property type="entry name" value="SIN3B-RELATED"/>
    <property type="match status" value="1"/>
</dbReference>
<dbReference type="GO" id="GO:0000118">
    <property type="term" value="C:histone deacetylase complex"/>
    <property type="evidence" value="ECO:0007669"/>
    <property type="project" value="TreeGrafter"/>
</dbReference>
<sequence>MSSIEDEMDRPRDRSAERQDHLTPDASLSAQPTLENALAVSTPVEGGSLLAPVPPEELSSREAMRVSVELVRTDPEHGETSTCYAATAVDEGNLPGVSESQGKQSTGFAPFAREKPRETKPPASHSSGSIVRESVEEEEGKSYTSAPTRSESNNSRPDTDSAERTGAARTVLKLDPLSGETSVPGVLGTIPSDSDDGHQSRTLKVEDALAYLEQVKAQFEDRPRIYAKFLDIMKEFKAQTIDTPGVIEHVTRLFRGYPNLVLGFNTFLPAGYKIELTDCLEPVPVHSETPGPTDDVQDAKFGASEERGHILGSHLNTSAAVSVATAQDGIRPVGPQNISTNGQEQVDFEGARAFYGPLETRQAFMHPMQMESAPHPGSFRNVHQGPAPPNLSAFSHEEFDHAIHYVNRVKQRFQNQPAVYQKFLNILQTYQREGEDTSNVLDEVAKIFQGYPDLLEEFKSFLPEPAVHDAENRTQVATPTIRGTNGEHVPMGMPSKRAKRTQQREVLKGAIDGAMVAQTPAAMPLPEQAITTAPRAASTAATALSGLSPISYAAKGELLFFEKLRERMEAHQFHEFIKCLSLYNQEIIGRTELMSLADELFGHRHLLSEAFRTFLDSCAPLRKSKHPADLENVVSGIETALSILEGRAPFSATAPAVDGLWRYKSLSEAAAESKERCDTSYKRIPSEFQSMPCSGRGELEKQILNDIWVSVPTGSEEGSFKHMRRNQFEDNLFRCEDDRYELDMVIETNAATIHKLEPLAMVIANMSDEEKAKHMLAEHALGAVHYRAIERVYGAHGPEMVMHVKMHPSVAVPIVLNRLKQKDEEWRRARVEMNKIWREICERNYFKSLDHRSFYFRQNDKRTISVRGLLQDVHDIADVKSLMEAITVSVFAANIMSGSCRSVAFGCGFGHPTLSREFEYSWRARQINLAGVHGTSTARSTDATSFQTSVFLSPNSLGRDPFAAVSALDPPCLRFRLVFPETHQDLFDLISFLVHLEYAVPECERLLQAFERFIGRFFRIHLKRPKIDTNGLWNEDAMNSPMEYIQSVTEGGIAAPERGNHRTDTISKNGFTEDLESESGKPLLTENAREEFDLQKQLALVETVCFSVLNGVSEVKSHGIAVAKSESVTDTPAGTVDLSKTTYKTDSVIYGDEALYIFLRLYEIAYQRLAAARLMAQTQLSRLGMMGTEGQAMENADLRIKSISDSLYNPDGDTQEGTATLSAEQTYREYTEVLRRYLTNSVDVQEYEDYCRRVLGPDSYVLFTLDKVLFKLVKQAYNATRSKFVALYLAETQDIIRKKSVSDDFRDFEDQARSIAEASYCLKALQALRDERGGHLYRFEAVTNQNVTRDGSCKPRVKGSQAGEPLHDQLKITLLTSDEGIPRRRDTSTATEAAASYLGFFACQVPYHYRAQPFSNAPEMRKLYYFEKITVEVPIRRAFECLYRKQRPTEKIHACEKDLLQNWKRDLLNQVHVHNGLESKMSLYTHRLVYLGDTFDELIRRKRAIAISERANGAPNTRHMTLQSMTRRRRYKRWVHYLARWEADSLARTHSMQRHASEFCDTELVPTAET</sequence>
<reference evidence="8 9" key="1">
    <citation type="journal article" date="2020" name="J. Phycol.">
        <title>Comparative genome analysis reveals Cyanidiococcus gen. nov., a new extremophilic red algal genus sister to Cyanidioschyzon (Cyanidioschyzonaceae, Rhodophyta).</title>
        <authorList>
            <person name="Liu S.-L."/>
            <person name="Chiang Y.-R."/>
            <person name="Yoon H.S."/>
            <person name="Fu H.-Y."/>
        </authorList>
    </citation>
    <scope>NUCLEOTIDE SEQUENCE [LARGE SCALE GENOMIC DNA]</scope>
    <source>
        <strain evidence="8 9">THAL066</strain>
    </source>
</reference>
<dbReference type="SUPFAM" id="SSF47762">
    <property type="entry name" value="PAH2 domain"/>
    <property type="match status" value="3"/>
</dbReference>
<keyword evidence="4 5" id="KW-0539">Nucleus</keyword>
<comment type="caution">
    <text evidence="8">The sequence shown here is derived from an EMBL/GenBank/DDBJ whole genome shotgun (WGS) entry which is preliminary data.</text>
</comment>
<evidence type="ECO:0000256" key="1">
    <source>
        <dbReference type="ARBA" id="ARBA00004123"/>
    </source>
</evidence>
<name>A0A7J7IR08_9RHOD</name>
<evidence type="ECO:0000313" key="8">
    <source>
        <dbReference type="EMBL" id="KAF6004791.1"/>
    </source>
</evidence>
<dbReference type="GO" id="GO:0000122">
    <property type="term" value="P:negative regulation of transcription by RNA polymerase II"/>
    <property type="evidence" value="ECO:0007669"/>
    <property type="project" value="TreeGrafter"/>
</dbReference>
<keyword evidence="2" id="KW-0678">Repressor</keyword>